<evidence type="ECO:0000256" key="3">
    <source>
        <dbReference type="ARBA" id="ARBA00022792"/>
    </source>
</evidence>
<comment type="subcellular location">
    <subcellularLocation>
        <location evidence="1">Mitochondrion inner membrane</location>
        <topology evidence="1">Single-pass membrane protein</topology>
    </subcellularLocation>
</comment>
<evidence type="ECO:0000256" key="7">
    <source>
        <dbReference type="PROSITE-ProRule" id="PRU01094"/>
    </source>
</evidence>
<evidence type="ECO:0000256" key="2">
    <source>
        <dbReference type="ARBA" id="ARBA00022692"/>
    </source>
</evidence>
<sequence>MSSTPRLVSSAATRRLLLPSNTRLPRSSLLRARSQFARDLPPQSRALAILLPSRGYATETTSHGTDGGPPPGFNINDAKKPLPKDEAKTTPAQQTAPGSKESNEQTRTSKVGATAIDKTKALENATVTELAAAKSADASKADSTAVTEKKEEPKKLTLGQKIKKEIAHYWDGTKLLATEVKISSRLALKMAAGYELSRRENRQLQRTVQDLGRLVPFSVFVIVPFAELLLPVALKLFPNLLPSTYEGQTSREKKAAGLRETRKQVSTFLRNTLRETGLPVSAINAKKEEFTEFFRKVRATGESPSKEDVIKVCRIFKDDLTLDNLSRPQLVGMCKYMNLNTFGTDAMLRYQIRHRMRQTKRDDKAISYEGVDSLSVPELQMACASRGLRTHGMSPGKLREDLQMWLDLRLKYNIPSTLLVLSNAYMYTSGKDSEIDSQIDALQAVLSSIPEELFHEIELEVHNAEGAATNKQRLEVLKEQQELIEEENEQSEASKSEDGKSASEGVKDDKDIDEKPKQKVEEAKAADSESSSMKEAKEAEEDVSEAAKKEPARKEEEVKKE</sequence>
<evidence type="ECO:0000256" key="4">
    <source>
        <dbReference type="ARBA" id="ARBA00022989"/>
    </source>
</evidence>
<dbReference type="InterPro" id="IPR033122">
    <property type="entry name" value="LETM1-like_RBD"/>
</dbReference>
<feature type="compositionally biased region" description="Basic and acidic residues" evidence="8">
    <location>
        <begin position="77"/>
        <end position="88"/>
    </location>
</feature>
<dbReference type="InterPro" id="IPR044202">
    <property type="entry name" value="LETM1/MDM38-like"/>
</dbReference>
<organism evidence="10 11">
    <name type="scientific">Exophiala bonariae</name>
    <dbReference type="NCBI Taxonomy" id="1690606"/>
    <lineage>
        <taxon>Eukaryota</taxon>
        <taxon>Fungi</taxon>
        <taxon>Dikarya</taxon>
        <taxon>Ascomycota</taxon>
        <taxon>Pezizomycotina</taxon>
        <taxon>Eurotiomycetes</taxon>
        <taxon>Chaetothyriomycetidae</taxon>
        <taxon>Chaetothyriales</taxon>
        <taxon>Herpotrichiellaceae</taxon>
        <taxon>Exophiala</taxon>
    </lineage>
</organism>
<dbReference type="PANTHER" id="PTHR14009">
    <property type="entry name" value="LEUCINE ZIPPER-EF-HAND CONTAINING TRANSMEMBRANE PROTEIN"/>
    <property type="match status" value="1"/>
</dbReference>
<keyword evidence="11" id="KW-1185">Reference proteome</keyword>
<dbReference type="GO" id="GO:0030003">
    <property type="term" value="P:intracellular monoatomic cation homeostasis"/>
    <property type="evidence" value="ECO:0007669"/>
    <property type="project" value="TreeGrafter"/>
</dbReference>
<evidence type="ECO:0000313" key="11">
    <source>
        <dbReference type="Proteomes" id="UP001358417"/>
    </source>
</evidence>
<keyword evidence="4" id="KW-1133">Transmembrane helix</keyword>
<dbReference type="GeneID" id="89968980"/>
<keyword evidence="6" id="KW-0472">Membrane</keyword>
<dbReference type="PANTHER" id="PTHR14009:SF1">
    <property type="entry name" value="MITOCHONDRIAL PROTON_CALCIUM EXCHANGER PROTEIN"/>
    <property type="match status" value="1"/>
</dbReference>
<keyword evidence="5 7" id="KW-0496">Mitochondrion</keyword>
<dbReference type="Pfam" id="PF07766">
    <property type="entry name" value="LETM1_RBD"/>
    <property type="match status" value="1"/>
</dbReference>
<dbReference type="GO" id="GO:0005743">
    <property type="term" value="C:mitochondrial inner membrane"/>
    <property type="evidence" value="ECO:0007669"/>
    <property type="project" value="UniProtKB-SubCell"/>
</dbReference>
<evidence type="ECO:0000256" key="6">
    <source>
        <dbReference type="ARBA" id="ARBA00023136"/>
    </source>
</evidence>
<evidence type="ECO:0000313" key="10">
    <source>
        <dbReference type="EMBL" id="KAK5064924.1"/>
    </source>
</evidence>
<accession>A0AAV9NT87</accession>
<protein>
    <recommendedName>
        <fullName evidence="9">Letm1 RBD domain-containing protein</fullName>
    </recommendedName>
</protein>
<evidence type="ECO:0000256" key="5">
    <source>
        <dbReference type="ARBA" id="ARBA00023128"/>
    </source>
</evidence>
<dbReference type="EMBL" id="JAVRRD010000001">
    <property type="protein sequence ID" value="KAK5064924.1"/>
    <property type="molecule type" value="Genomic_DNA"/>
</dbReference>
<reference evidence="10 11" key="1">
    <citation type="submission" date="2023-08" db="EMBL/GenBank/DDBJ databases">
        <title>Black Yeasts Isolated from many extreme environments.</title>
        <authorList>
            <person name="Coleine C."/>
            <person name="Stajich J.E."/>
            <person name="Selbmann L."/>
        </authorList>
    </citation>
    <scope>NUCLEOTIDE SEQUENCE [LARGE SCALE GENOMIC DNA]</scope>
    <source>
        <strain evidence="10 11">CCFEE 5792</strain>
    </source>
</reference>
<keyword evidence="2" id="KW-0812">Transmembrane</keyword>
<evidence type="ECO:0000259" key="9">
    <source>
        <dbReference type="PROSITE" id="PS51758"/>
    </source>
</evidence>
<proteinExistence type="predicted"/>
<feature type="compositionally biased region" description="Basic and acidic residues" evidence="8">
    <location>
        <begin position="492"/>
        <end position="537"/>
    </location>
</feature>
<feature type="compositionally biased region" description="Basic and acidic residues" evidence="8">
    <location>
        <begin position="545"/>
        <end position="561"/>
    </location>
</feature>
<feature type="region of interest" description="Disordered" evidence="8">
    <location>
        <begin position="57"/>
        <end position="109"/>
    </location>
</feature>
<keyword evidence="3" id="KW-0999">Mitochondrion inner membrane</keyword>
<dbReference type="AlphaFoldDB" id="A0AAV9NT87"/>
<feature type="region of interest" description="Disordered" evidence="8">
    <location>
        <begin position="483"/>
        <end position="561"/>
    </location>
</feature>
<evidence type="ECO:0000256" key="8">
    <source>
        <dbReference type="SAM" id="MobiDB-lite"/>
    </source>
</evidence>
<evidence type="ECO:0000256" key="1">
    <source>
        <dbReference type="ARBA" id="ARBA00004434"/>
    </source>
</evidence>
<dbReference type="PROSITE" id="PS51758">
    <property type="entry name" value="LETM1_RBD"/>
    <property type="match status" value="1"/>
</dbReference>
<name>A0AAV9NT87_9EURO</name>
<feature type="domain" description="Letm1 RBD" evidence="9">
    <location>
        <begin position="257"/>
        <end position="451"/>
    </location>
</feature>
<dbReference type="RefSeq" id="XP_064712248.1">
    <property type="nucleotide sequence ID" value="XM_064844388.1"/>
</dbReference>
<comment type="caution">
    <text evidence="10">The sequence shown here is derived from an EMBL/GenBank/DDBJ whole genome shotgun (WGS) entry which is preliminary data.</text>
</comment>
<dbReference type="GO" id="GO:0043022">
    <property type="term" value="F:ribosome binding"/>
    <property type="evidence" value="ECO:0007669"/>
    <property type="project" value="InterPro"/>
</dbReference>
<gene>
    <name evidence="10" type="ORF">LTR84_000758</name>
</gene>
<dbReference type="Proteomes" id="UP001358417">
    <property type="component" value="Unassembled WGS sequence"/>
</dbReference>